<dbReference type="PANTHER" id="PTHR24078">
    <property type="entry name" value="DNAJ HOMOLOG SUBFAMILY C MEMBER"/>
    <property type="match status" value="1"/>
</dbReference>
<evidence type="ECO:0000256" key="1">
    <source>
        <dbReference type="ARBA" id="ARBA00023186"/>
    </source>
</evidence>
<dbReference type="SMART" id="SM00271">
    <property type="entry name" value="DnaJ"/>
    <property type="match status" value="1"/>
</dbReference>
<feature type="region of interest" description="Disordered" evidence="2">
    <location>
        <begin position="76"/>
        <end position="159"/>
    </location>
</feature>
<dbReference type="Gene3D" id="1.10.287.110">
    <property type="entry name" value="DnaJ domain"/>
    <property type="match status" value="1"/>
</dbReference>
<dbReference type="GO" id="GO:0005829">
    <property type="term" value="C:cytosol"/>
    <property type="evidence" value="ECO:0007669"/>
    <property type="project" value="TreeGrafter"/>
</dbReference>
<feature type="domain" description="J" evidence="3">
    <location>
        <begin position="6"/>
        <end position="75"/>
    </location>
</feature>
<dbReference type="STRING" id="1314674.A0A0D7B649"/>
<name>A0A0D7B649_9AGAR</name>
<feature type="compositionally biased region" description="Low complexity" evidence="2">
    <location>
        <begin position="144"/>
        <end position="156"/>
    </location>
</feature>
<evidence type="ECO:0000313" key="4">
    <source>
        <dbReference type="EMBL" id="KIY64996.1"/>
    </source>
</evidence>
<feature type="compositionally biased region" description="Low complexity" evidence="2">
    <location>
        <begin position="115"/>
        <end position="136"/>
    </location>
</feature>
<dbReference type="AlphaFoldDB" id="A0A0D7B649"/>
<dbReference type="InterPro" id="IPR002939">
    <property type="entry name" value="DnaJ_C"/>
</dbReference>
<dbReference type="SUPFAM" id="SSF49493">
    <property type="entry name" value="HSP40/DnaJ peptide-binding domain"/>
    <property type="match status" value="1"/>
</dbReference>
<dbReference type="EMBL" id="KN880609">
    <property type="protein sequence ID" value="KIY64996.1"/>
    <property type="molecule type" value="Genomic_DNA"/>
</dbReference>
<dbReference type="Gene3D" id="2.60.260.20">
    <property type="entry name" value="Urease metallochaperone UreE, N-terminal domain"/>
    <property type="match status" value="2"/>
</dbReference>
<accession>A0A0D7B649</accession>
<feature type="region of interest" description="Disordered" evidence="2">
    <location>
        <begin position="202"/>
        <end position="225"/>
    </location>
</feature>
<dbReference type="SUPFAM" id="SSF46565">
    <property type="entry name" value="Chaperone J-domain"/>
    <property type="match status" value="1"/>
</dbReference>
<dbReference type="InterPro" id="IPR051339">
    <property type="entry name" value="DnaJ_subfamily_B"/>
</dbReference>
<dbReference type="Pfam" id="PF01556">
    <property type="entry name" value="DnaJ_C"/>
    <property type="match status" value="1"/>
</dbReference>
<dbReference type="GO" id="GO:0051087">
    <property type="term" value="F:protein-folding chaperone binding"/>
    <property type="evidence" value="ECO:0007669"/>
    <property type="project" value="TreeGrafter"/>
</dbReference>
<evidence type="ECO:0000256" key="2">
    <source>
        <dbReference type="SAM" id="MobiDB-lite"/>
    </source>
</evidence>
<dbReference type="InterPro" id="IPR008971">
    <property type="entry name" value="HSP40/DnaJ_pept-bd"/>
</dbReference>
<dbReference type="PRINTS" id="PR00625">
    <property type="entry name" value="JDOMAIN"/>
</dbReference>
<evidence type="ECO:0000313" key="5">
    <source>
        <dbReference type="Proteomes" id="UP000054007"/>
    </source>
</evidence>
<reference evidence="4 5" key="1">
    <citation type="journal article" date="2015" name="Fungal Genet. Biol.">
        <title>Evolution of novel wood decay mechanisms in Agaricales revealed by the genome sequences of Fistulina hepatica and Cylindrobasidium torrendii.</title>
        <authorList>
            <person name="Floudas D."/>
            <person name="Held B.W."/>
            <person name="Riley R."/>
            <person name="Nagy L.G."/>
            <person name="Koehler G."/>
            <person name="Ransdell A.S."/>
            <person name="Younus H."/>
            <person name="Chow J."/>
            <person name="Chiniquy J."/>
            <person name="Lipzen A."/>
            <person name="Tritt A."/>
            <person name="Sun H."/>
            <person name="Haridas S."/>
            <person name="LaButti K."/>
            <person name="Ohm R.A."/>
            <person name="Kues U."/>
            <person name="Blanchette R.A."/>
            <person name="Grigoriev I.V."/>
            <person name="Minto R.E."/>
            <person name="Hibbett D.S."/>
        </authorList>
    </citation>
    <scope>NUCLEOTIDE SEQUENCE [LARGE SCALE GENOMIC DNA]</scope>
    <source>
        <strain evidence="4 5">FP15055 ss-10</strain>
    </source>
</reference>
<organism evidence="4 5">
    <name type="scientific">Cylindrobasidium torrendii FP15055 ss-10</name>
    <dbReference type="NCBI Taxonomy" id="1314674"/>
    <lineage>
        <taxon>Eukaryota</taxon>
        <taxon>Fungi</taxon>
        <taxon>Dikarya</taxon>
        <taxon>Basidiomycota</taxon>
        <taxon>Agaricomycotina</taxon>
        <taxon>Agaricomycetes</taxon>
        <taxon>Agaricomycetidae</taxon>
        <taxon>Agaricales</taxon>
        <taxon>Marasmiineae</taxon>
        <taxon>Physalacriaceae</taxon>
        <taxon>Cylindrobasidium</taxon>
    </lineage>
</organism>
<evidence type="ECO:0000259" key="3">
    <source>
        <dbReference type="PROSITE" id="PS50076"/>
    </source>
</evidence>
<dbReference type="InterPro" id="IPR036869">
    <property type="entry name" value="J_dom_sf"/>
</dbReference>
<dbReference type="InterPro" id="IPR001623">
    <property type="entry name" value="DnaJ_domain"/>
</dbReference>
<protein>
    <submittedName>
        <fullName evidence="4">DnaJ-domain-containing protein</fullName>
    </submittedName>
</protein>
<gene>
    <name evidence="4" type="ORF">CYLTODRAFT_424723</name>
</gene>
<dbReference type="GO" id="GO:0051082">
    <property type="term" value="F:unfolded protein binding"/>
    <property type="evidence" value="ECO:0007669"/>
    <property type="project" value="InterPro"/>
</dbReference>
<dbReference type="OrthoDB" id="10250354at2759"/>
<proteinExistence type="predicted"/>
<dbReference type="PROSITE" id="PS50076">
    <property type="entry name" value="DNAJ_2"/>
    <property type="match status" value="1"/>
</dbReference>
<keyword evidence="5" id="KW-1185">Reference proteome</keyword>
<dbReference type="GO" id="GO:0006413">
    <property type="term" value="P:translational initiation"/>
    <property type="evidence" value="ECO:0007669"/>
    <property type="project" value="TreeGrafter"/>
</dbReference>
<dbReference type="Proteomes" id="UP000054007">
    <property type="component" value="Unassembled WGS sequence"/>
</dbReference>
<dbReference type="CDD" id="cd06257">
    <property type="entry name" value="DnaJ"/>
    <property type="match status" value="1"/>
</dbReference>
<dbReference type="PANTHER" id="PTHR24078:SF553">
    <property type="entry name" value="DNAJ HOMOLOG SUBFAMILY B MEMBER 5"/>
    <property type="match status" value="1"/>
</dbReference>
<keyword evidence="1" id="KW-0143">Chaperone</keyword>
<sequence>MSTQPSPYQILGVRADASVEEIKAAHRKQALRWHPDRIRAGETNSEATEQFIAVQGAFEALMDALQYKNLYAQGQEYGPSRESGSNTHYNHPTRTHTRPSTPHPRARRMSMSDISVPSQPQSQRSYSSSTAASSSTEGSFQSFEAPSTAPSSPPESVLRKGAGEALHLSDYAASEIFSTSGTRGTDSVESLKLDDWVDVKANSDPWGSPHQEPQPHSRPHNRVTHQVPIPFPSGKNSSKTWRFPLALTLEDLYHGRDLRFRITRFYMSGTREHILLDVRVPPGTMHGTSIPCRGAGHQRRDGSFQDVVFVVEEAAHECFARAGKDLVIAVQVPWSESLRERDARIHFSGVDGKVVAARVNCKGAGGLFGEDRVRGAGMPVYSEGRVVGRGDVIVRWEIINQPNCPRWRRHFKSWLKR</sequence>
<dbReference type="GO" id="GO:0006457">
    <property type="term" value="P:protein folding"/>
    <property type="evidence" value="ECO:0007669"/>
    <property type="project" value="InterPro"/>
</dbReference>
<dbReference type="Pfam" id="PF00226">
    <property type="entry name" value="DnaJ"/>
    <property type="match status" value="1"/>
</dbReference>